<dbReference type="InterPro" id="IPR036390">
    <property type="entry name" value="WH_DNA-bd_sf"/>
</dbReference>
<dbReference type="Gene3D" id="1.10.10.10">
    <property type="entry name" value="Winged helix-like DNA-binding domain superfamily/Winged helix DNA-binding domain"/>
    <property type="match status" value="1"/>
</dbReference>
<sequence length="171" mass="18510">MVQAQTRQPLSAGRASVGRAADDQLGGAVSLILAMMPVVRTIKARAGTCQMHGMSITPRHMQVLMQVFLVGHVTVSELADQVRLSLASTSLIVSQLALVGLLERHEDPQDHRRTVVSPGPDYDQFVTDVLVQHFAPLMKALSALGGEDRANLNRLAHLLSSKLIEMLDEGL</sequence>
<feature type="domain" description="HTH marR-type" evidence="1">
    <location>
        <begin position="56"/>
        <end position="113"/>
    </location>
</feature>
<protein>
    <submittedName>
        <fullName evidence="2">MarR family winged helix-turn-helix transcriptional regulator</fullName>
    </submittedName>
</protein>
<dbReference type="InterPro" id="IPR000835">
    <property type="entry name" value="HTH_MarR-typ"/>
</dbReference>
<evidence type="ECO:0000313" key="3">
    <source>
        <dbReference type="Proteomes" id="UP001560267"/>
    </source>
</evidence>
<dbReference type="InterPro" id="IPR036388">
    <property type="entry name" value="WH-like_DNA-bd_sf"/>
</dbReference>
<dbReference type="Pfam" id="PF12802">
    <property type="entry name" value="MarR_2"/>
    <property type="match status" value="1"/>
</dbReference>
<evidence type="ECO:0000259" key="1">
    <source>
        <dbReference type="Pfam" id="PF12802"/>
    </source>
</evidence>
<dbReference type="PANTHER" id="PTHR39515:SF2">
    <property type="entry name" value="HTH-TYPE TRANSCRIPTIONAL REGULATOR RV0880"/>
    <property type="match status" value="1"/>
</dbReference>
<reference evidence="2 3" key="1">
    <citation type="submission" date="2024-07" db="EMBL/GenBank/DDBJ databases">
        <title>Draft Genome Sequence of Ferrimicrobium acidiphilum Strain YE2023, Isolated from a Pulp of Bioleach Reactor.</title>
        <authorList>
            <person name="Elkina Y.A."/>
            <person name="Bulaeva A.G."/>
            <person name="Beletsky A.V."/>
            <person name="Mardanov A.V."/>
        </authorList>
    </citation>
    <scope>NUCLEOTIDE SEQUENCE [LARGE SCALE GENOMIC DNA]</scope>
    <source>
        <strain evidence="2 3">YE2023</strain>
    </source>
</reference>
<accession>A0ABV3Y1W4</accession>
<comment type="caution">
    <text evidence="2">The sequence shown here is derived from an EMBL/GenBank/DDBJ whole genome shotgun (WGS) entry which is preliminary data.</text>
</comment>
<dbReference type="PANTHER" id="PTHR39515">
    <property type="entry name" value="CONSERVED PROTEIN"/>
    <property type="match status" value="1"/>
</dbReference>
<dbReference type="SUPFAM" id="SSF46785">
    <property type="entry name" value="Winged helix' DNA-binding domain"/>
    <property type="match status" value="1"/>
</dbReference>
<name>A0ABV3Y1W4_9ACTN</name>
<proteinExistence type="predicted"/>
<gene>
    <name evidence="2" type="ORF">AB6A68_06875</name>
</gene>
<dbReference type="InterPro" id="IPR052526">
    <property type="entry name" value="HTH-type_Bedaq_tolerance"/>
</dbReference>
<dbReference type="EMBL" id="JBFSHR010000019">
    <property type="protein sequence ID" value="MEX6429562.1"/>
    <property type="molecule type" value="Genomic_DNA"/>
</dbReference>
<dbReference type="RefSeq" id="WP_298381703.1">
    <property type="nucleotide sequence ID" value="NZ_JBFSHR010000019.1"/>
</dbReference>
<dbReference type="Proteomes" id="UP001560267">
    <property type="component" value="Unassembled WGS sequence"/>
</dbReference>
<keyword evidence="3" id="KW-1185">Reference proteome</keyword>
<evidence type="ECO:0000313" key="2">
    <source>
        <dbReference type="EMBL" id="MEX6429562.1"/>
    </source>
</evidence>
<organism evidence="2 3">
    <name type="scientific">Ferrimicrobium acidiphilum</name>
    <dbReference type="NCBI Taxonomy" id="121039"/>
    <lineage>
        <taxon>Bacteria</taxon>
        <taxon>Bacillati</taxon>
        <taxon>Actinomycetota</taxon>
        <taxon>Acidimicrobiia</taxon>
        <taxon>Acidimicrobiales</taxon>
        <taxon>Acidimicrobiaceae</taxon>
        <taxon>Ferrimicrobium</taxon>
    </lineage>
</organism>